<dbReference type="AlphaFoldDB" id="A0A1M6AFV1"/>
<accession>A0A1M6AFV1</accession>
<evidence type="ECO:0000256" key="1">
    <source>
        <dbReference type="SAM" id="SignalP"/>
    </source>
</evidence>
<evidence type="ECO:0000313" key="3">
    <source>
        <dbReference type="EMBL" id="SHI35292.1"/>
    </source>
</evidence>
<evidence type="ECO:0000313" key="4">
    <source>
        <dbReference type="Proteomes" id="UP000184418"/>
    </source>
</evidence>
<dbReference type="InterPro" id="IPR024311">
    <property type="entry name" value="Lipocalin-like"/>
</dbReference>
<name>A0A1M6AFV1_9BACT</name>
<dbReference type="Pfam" id="PF13648">
    <property type="entry name" value="Lipocalin_4"/>
    <property type="match status" value="1"/>
</dbReference>
<feature type="chain" id="PRO_5013087560" evidence="1">
    <location>
        <begin position="22"/>
        <end position="158"/>
    </location>
</feature>
<organism evidence="3 4">
    <name type="scientific">Hymenobacter daecheongensis DSM 21074</name>
    <dbReference type="NCBI Taxonomy" id="1121955"/>
    <lineage>
        <taxon>Bacteria</taxon>
        <taxon>Pseudomonadati</taxon>
        <taxon>Bacteroidota</taxon>
        <taxon>Cytophagia</taxon>
        <taxon>Cytophagales</taxon>
        <taxon>Hymenobacteraceae</taxon>
        <taxon>Hymenobacter</taxon>
    </lineage>
</organism>
<reference evidence="3 4" key="1">
    <citation type="submission" date="2016-11" db="EMBL/GenBank/DDBJ databases">
        <authorList>
            <person name="Jaros S."/>
            <person name="Januszkiewicz K."/>
            <person name="Wedrychowicz H."/>
        </authorList>
    </citation>
    <scope>NUCLEOTIDE SEQUENCE [LARGE SCALE GENOMIC DNA]</scope>
    <source>
        <strain evidence="3 4">DSM 21074</strain>
    </source>
</reference>
<feature type="signal peptide" evidence="1">
    <location>
        <begin position="1"/>
        <end position="21"/>
    </location>
</feature>
<feature type="domain" description="Lipocalin-like" evidence="2">
    <location>
        <begin position="38"/>
        <end position="138"/>
    </location>
</feature>
<sequence length="158" mass="17004">MKNSSLLLGALLLAVPFTACKKDDDKAPSKADTLTAKSWQLTASTITIVEPGSPTTTEDAYKALDDCEKDNFMKFNSNKVLELNEGKTKCQTSDPQVQSGSWDINADQTKLYLNNASMGGSLAAQMDIVELSDSKLVLKSVVVEDGATATYNLTFKAL</sequence>
<evidence type="ECO:0000259" key="2">
    <source>
        <dbReference type="Pfam" id="PF13648"/>
    </source>
</evidence>
<protein>
    <submittedName>
        <fullName evidence="3">Lipocalin-like domain-containing protein</fullName>
    </submittedName>
</protein>
<proteinExistence type="predicted"/>
<dbReference type="Proteomes" id="UP000184418">
    <property type="component" value="Unassembled WGS sequence"/>
</dbReference>
<dbReference type="EMBL" id="FQYN01000001">
    <property type="protein sequence ID" value="SHI35292.1"/>
    <property type="molecule type" value="Genomic_DNA"/>
</dbReference>
<keyword evidence="1" id="KW-0732">Signal</keyword>
<gene>
    <name evidence="3" type="ORF">SAMN02745146_0622</name>
</gene>
<dbReference type="OrthoDB" id="799390at2"/>
<dbReference type="RefSeq" id="WP_073105155.1">
    <property type="nucleotide sequence ID" value="NZ_FQYN01000001.1"/>
</dbReference>
<keyword evidence="4" id="KW-1185">Reference proteome</keyword>